<dbReference type="Gene3D" id="3.60.40.10">
    <property type="entry name" value="PPM-type phosphatase domain"/>
    <property type="match status" value="1"/>
</dbReference>
<dbReference type="GO" id="GO:0016791">
    <property type="term" value="F:phosphatase activity"/>
    <property type="evidence" value="ECO:0007669"/>
    <property type="project" value="TreeGrafter"/>
</dbReference>
<comment type="caution">
    <text evidence="3">The sequence shown here is derived from an EMBL/GenBank/DDBJ whole genome shotgun (WGS) entry which is preliminary data.</text>
</comment>
<evidence type="ECO:0000313" key="3">
    <source>
        <dbReference type="EMBL" id="GLW66734.1"/>
    </source>
</evidence>
<dbReference type="Proteomes" id="UP001165124">
    <property type="component" value="Unassembled WGS sequence"/>
</dbReference>
<dbReference type="PANTHER" id="PTHR43156:SF2">
    <property type="entry name" value="STAGE II SPORULATION PROTEIN E"/>
    <property type="match status" value="1"/>
</dbReference>
<keyword evidence="1" id="KW-0378">Hydrolase</keyword>
<feature type="domain" description="PPM-type phosphatase" evidence="2">
    <location>
        <begin position="178"/>
        <end position="395"/>
    </location>
</feature>
<sequence>MAPNPDERLLVDLLDSSHVMSMQQIPDVVGELAARAGYRDVLIYITDLQQNVLRLLTGRDHAAPHPGDDPREMRIEGTVAGRAFQNVAVVRAASGDGGCGVWWVPILEGIERAGVLRVTVDDERDVTPRLWRLASLIGLIMSSKRPFSDTHARLVRSHPMTVSAELQWRQMPPRTFANDRVVIGAVLEPAYDLGGDAFDYGLAGDVVHLAVFDAMGHDTTSGLTANLAVATCRNSRLRGDDLIRTGEVIDKELERQFASTSYVTALIAELDTRTGLLSWTNHGHPPPVVIRNGRWVTTLKCPPAAPLGTGLGGGAQVCKEQLEPGDRMLLYTDGIIEARDSGGQEFGLQRFVDFIIRRNADGLPVPETLRRLVRSILAHHVGRLDDDATVLLLEWRGPTTGVPPGLIPGPLLEGG</sequence>
<dbReference type="EMBL" id="BSRZ01000017">
    <property type="protein sequence ID" value="GLW66734.1"/>
    <property type="molecule type" value="Genomic_DNA"/>
</dbReference>
<evidence type="ECO:0000259" key="2">
    <source>
        <dbReference type="SMART" id="SM00331"/>
    </source>
</evidence>
<dbReference type="SMART" id="SM00331">
    <property type="entry name" value="PP2C_SIG"/>
    <property type="match status" value="1"/>
</dbReference>
<proteinExistence type="predicted"/>
<protein>
    <recommendedName>
        <fullName evidence="2">PPM-type phosphatase domain-containing protein</fullName>
    </recommendedName>
</protein>
<keyword evidence="4" id="KW-1185">Reference proteome</keyword>
<evidence type="ECO:0000256" key="1">
    <source>
        <dbReference type="ARBA" id="ARBA00022801"/>
    </source>
</evidence>
<dbReference type="RefSeq" id="WP_106259320.1">
    <property type="nucleotide sequence ID" value="NZ_BSRZ01000017.1"/>
</dbReference>
<dbReference type="InterPro" id="IPR052016">
    <property type="entry name" value="Bact_Sigma-Reg"/>
</dbReference>
<dbReference type="InterPro" id="IPR001932">
    <property type="entry name" value="PPM-type_phosphatase-like_dom"/>
</dbReference>
<gene>
    <name evidence="3" type="ORF">Arub01_49780</name>
</gene>
<dbReference type="AlphaFoldDB" id="A0A9W6PYH8"/>
<organism evidence="3 4">
    <name type="scientific">Actinomadura rubrobrunea</name>
    <dbReference type="NCBI Taxonomy" id="115335"/>
    <lineage>
        <taxon>Bacteria</taxon>
        <taxon>Bacillati</taxon>
        <taxon>Actinomycetota</taxon>
        <taxon>Actinomycetes</taxon>
        <taxon>Streptosporangiales</taxon>
        <taxon>Thermomonosporaceae</taxon>
        <taxon>Actinomadura</taxon>
    </lineage>
</organism>
<dbReference type="Pfam" id="PF07228">
    <property type="entry name" value="SpoIIE"/>
    <property type="match status" value="1"/>
</dbReference>
<name>A0A9W6PYH8_9ACTN</name>
<dbReference type="InterPro" id="IPR036457">
    <property type="entry name" value="PPM-type-like_dom_sf"/>
</dbReference>
<evidence type="ECO:0000313" key="4">
    <source>
        <dbReference type="Proteomes" id="UP001165124"/>
    </source>
</evidence>
<accession>A0A9W6PYH8</accession>
<reference evidence="3" key="1">
    <citation type="submission" date="2023-02" db="EMBL/GenBank/DDBJ databases">
        <title>Actinomadura rubrobrunea NBRC 14622.</title>
        <authorList>
            <person name="Ichikawa N."/>
            <person name="Sato H."/>
            <person name="Tonouchi N."/>
        </authorList>
    </citation>
    <scope>NUCLEOTIDE SEQUENCE</scope>
    <source>
        <strain evidence="3">NBRC 14622</strain>
    </source>
</reference>
<dbReference type="PANTHER" id="PTHR43156">
    <property type="entry name" value="STAGE II SPORULATION PROTEIN E-RELATED"/>
    <property type="match status" value="1"/>
</dbReference>
<dbReference type="SUPFAM" id="SSF81606">
    <property type="entry name" value="PP2C-like"/>
    <property type="match status" value="1"/>
</dbReference>